<evidence type="ECO:0000313" key="10">
    <source>
        <dbReference type="EMBL" id="ERL10675.1"/>
    </source>
</evidence>
<dbReference type="AlphaFoldDB" id="U2TWJ8"/>
<dbReference type="InterPro" id="IPR000522">
    <property type="entry name" value="ABC_transptr_permease_BtuC"/>
</dbReference>
<protein>
    <submittedName>
        <fullName evidence="10">Iron chelate uptake ABC transporter, FeCT family, permease protein</fullName>
    </submittedName>
</protein>
<evidence type="ECO:0000256" key="6">
    <source>
        <dbReference type="ARBA" id="ARBA00022989"/>
    </source>
</evidence>
<name>U2TWJ8_9ACTN</name>
<dbReference type="GO" id="GO:0022857">
    <property type="term" value="F:transmembrane transporter activity"/>
    <property type="evidence" value="ECO:0007669"/>
    <property type="project" value="InterPro"/>
</dbReference>
<comment type="subcellular location">
    <subcellularLocation>
        <location evidence="1">Cell membrane</location>
        <topology evidence="1">Multi-pass membrane protein</topology>
    </subcellularLocation>
</comment>
<dbReference type="GO" id="GO:0005886">
    <property type="term" value="C:plasma membrane"/>
    <property type="evidence" value="ECO:0007669"/>
    <property type="project" value="UniProtKB-SubCell"/>
</dbReference>
<keyword evidence="3" id="KW-0813">Transport</keyword>
<dbReference type="PANTHER" id="PTHR30472">
    <property type="entry name" value="FERRIC ENTEROBACTIN TRANSPORT SYSTEM PERMEASE PROTEIN"/>
    <property type="match status" value="1"/>
</dbReference>
<feature type="chain" id="PRO_5004635790" evidence="9">
    <location>
        <begin position="31"/>
        <end position="337"/>
    </location>
</feature>
<dbReference type="eggNOG" id="COG0609">
    <property type="taxonomic scope" value="Bacteria"/>
</dbReference>
<organism evidence="10 11">
    <name type="scientific">Olsenella profusa F0195</name>
    <dbReference type="NCBI Taxonomy" id="1125712"/>
    <lineage>
        <taxon>Bacteria</taxon>
        <taxon>Bacillati</taxon>
        <taxon>Actinomycetota</taxon>
        <taxon>Coriobacteriia</taxon>
        <taxon>Coriobacteriales</taxon>
        <taxon>Atopobiaceae</taxon>
        <taxon>Olsenella</taxon>
    </lineage>
</organism>
<dbReference type="PATRIC" id="fig|1125712.3.peg.168"/>
<keyword evidence="9" id="KW-0732">Signal</keyword>
<sequence length="337" mass="33656">MSSPRGVRQRPAAASALGALVLACALVASAVVGTDALGTGDALGALLRPDVASRVAVTIVWQLRLPRALGGVVCGAALAVSGLLLQAVLDNRLAAPSVMGINAGAGLAVLVCGLALPFVPLARQLSALAGALVATLAVMLVARRAGVSRTTLVLAGVAVASLFSAGSDALVTARPDLVADRVAFQLGGLAGVSWQQLQVAAAITLVGIVAAYALGPGVDLLALGDQTAFGLGLDARLHRACAVVIAAALASAAVSVAGLVGFVGLIVPNLVRMVARGGFREEAVACAIWGACLLVGCDLVGRLVLYPYELPVGLVLSLLGAPFFLAMLMRGRGGMRR</sequence>
<dbReference type="PANTHER" id="PTHR30472:SF25">
    <property type="entry name" value="ABC TRANSPORTER PERMEASE PROTEIN MJ0876-RELATED"/>
    <property type="match status" value="1"/>
</dbReference>
<evidence type="ECO:0000256" key="5">
    <source>
        <dbReference type="ARBA" id="ARBA00022692"/>
    </source>
</evidence>
<evidence type="ECO:0000256" key="1">
    <source>
        <dbReference type="ARBA" id="ARBA00004651"/>
    </source>
</evidence>
<feature type="transmembrane region" description="Helical" evidence="8">
    <location>
        <begin position="101"/>
        <end position="119"/>
    </location>
</feature>
<feature type="transmembrane region" description="Helical" evidence="8">
    <location>
        <begin position="283"/>
        <end position="304"/>
    </location>
</feature>
<evidence type="ECO:0000256" key="3">
    <source>
        <dbReference type="ARBA" id="ARBA00022448"/>
    </source>
</evidence>
<comment type="similarity">
    <text evidence="2">Belongs to the binding-protein-dependent transport system permease family. FecCD subfamily.</text>
</comment>
<comment type="caution">
    <text evidence="10">The sequence shown here is derived from an EMBL/GenBank/DDBJ whole genome shotgun (WGS) entry which is preliminary data.</text>
</comment>
<evidence type="ECO:0000256" key="4">
    <source>
        <dbReference type="ARBA" id="ARBA00022475"/>
    </source>
</evidence>
<dbReference type="OrthoDB" id="9782305at2"/>
<proteinExistence type="inferred from homology"/>
<evidence type="ECO:0000256" key="7">
    <source>
        <dbReference type="ARBA" id="ARBA00023136"/>
    </source>
</evidence>
<accession>U2TWJ8</accession>
<reference evidence="10 11" key="1">
    <citation type="submission" date="2013-08" db="EMBL/GenBank/DDBJ databases">
        <authorList>
            <person name="Durkin A.S."/>
            <person name="Haft D.R."/>
            <person name="McCorrison J."/>
            <person name="Torralba M."/>
            <person name="Gillis M."/>
            <person name="Haft D.H."/>
            <person name="Methe B."/>
            <person name="Sutton G."/>
            <person name="Nelson K.E."/>
        </authorList>
    </citation>
    <scope>NUCLEOTIDE SEQUENCE [LARGE SCALE GENOMIC DNA]</scope>
    <source>
        <strain evidence="10 11">F0195</strain>
    </source>
</reference>
<dbReference type="Proteomes" id="UP000016638">
    <property type="component" value="Unassembled WGS sequence"/>
</dbReference>
<keyword evidence="11" id="KW-1185">Reference proteome</keyword>
<dbReference type="PROSITE" id="PS51257">
    <property type="entry name" value="PROKAR_LIPOPROTEIN"/>
    <property type="match status" value="1"/>
</dbReference>
<feature type="transmembrane region" description="Helical" evidence="8">
    <location>
        <begin position="199"/>
        <end position="223"/>
    </location>
</feature>
<feature type="signal peptide" evidence="9">
    <location>
        <begin position="1"/>
        <end position="30"/>
    </location>
</feature>
<evidence type="ECO:0000256" key="2">
    <source>
        <dbReference type="ARBA" id="ARBA00007935"/>
    </source>
</evidence>
<dbReference type="CDD" id="cd06550">
    <property type="entry name" value="TM_ABC_iron-siderophores_like"/>
    <property type="match status" value="1"/>
</dbReference>
<gene>
    <name evidence="10" type="ORF">HMPREF1316_1117</name>
</gene>
<keyword evidence="4" id="KW-1003">Cell membrane</keyword>
<keyword evidence="6 8" id="KW-1133">Transmembrane helix</keyword>
<evidence type="ECO:0000313" key="11">
    <source>
        <dbReference type="Proteomes" id="UP000016638"/>
    </source>
</evidence>
<dbReference type="Pfam" id="PF01032">
    <property type="entry name" value="FecCD"/>
    <property type="match status" value="1"/>
</dbReference>
<feature type="transmembrane region" description="Helical" evidence="8">
    <location>
        <begin position="68"/>
        <end position="89"/>
    </location>
</feature>
<feature type="transmembrane region" description="Helical" evidence="8">
    <location>
        <begin position="310"/>
        <end position="329"/>
    </location>
</feature>
<dbReference type="InterPro" id="IPR037294">
    <property type="entry name" value="ABC_BtuC-like"/>
</dbReference>
<dbReference type="Gene3D" id="1.10.3470.10">
    <property type="entry name" value="ABC transporter involved in vitamin B12 uptake, BtuC"/>
    <property type="match status" value="1"/>
</dbReference>
<keyword evidence="7 8" id="KW-0472">Membrane</keyword>
<dbReference type="STRING" id="1125712.HMPREF1316_1117"/>
<dbReference type="RefSeq" id="WP_021724999.1">
    <property type="nucleotide sequence ID" value="NZ_AWEZ01000006.1"/>
</dbReference>
<dbReference type="EMBL" id="AWEZ01000006">
    <property type="protein sequence ID" value="ERL10675.1"/>
    <property type="molecule type" value="Genomic_DNA"/>
</dbReference>
<dbReference type="SUPFAM" id="SSF81345">
    <property type="entry name" value="ABC transporter involved in vitamin B12 uptake, BtuC"/>
    <property type="match status" value="1"/>
</dbReference>
<evidence type="ECO:0000256" key="9">
    <source>
        <dbReference type="SAM" id="SignalP"/>
    </source>
</evidence>
<evidence type="ECO:0000256" key="8">
    <source>
        <dbReference type="SAM" id="Phobius"/>
    </source>
</evidence>
<feature type="transmembrane region" description="Helical" evidence="8">
    <location>
        <begin position="243"/>
        <end position="271"/>
    </location>
</feature>
<feature type="transmembrane region" description="Helical" evidence="8">
    <location>
        <begin position="125"/>
        <end position="142"/>
    </location>
</feature>
<keyword evidence="5 8" id="KW-0812">Transmembrane</keyword>